<dbReference type="PANTHER" id="PTHR43785">
    <property type="entry name" value="GAMMA-GLUTAMYLPUTRESCINE SYNTHETASE"/>
    <property type="match status" value="1"/>
</dbReference>
<dbReference type="SUPFAM" id="SSF54368">
    <property type="entry name" value="Glutamine synthetase, N-terminal domain"/>
    <property type="match status" value="1"/>
</dbReference>
<evidence type="ECO:0000256" key="2">
    <source>
        <dbReference type="ARBA" id="ARBA00022598"/>
    </source>
</evidence>
<dbReference type="PROSITE" id="PS51987">
    <property type="entry name" value="GS_CATALYTIC"/>
    <property type="match status" value="1"/>
</dbReference>
<dbReference type="RefSeq" id="WP_096422534.1">
    <property type="nucleotide sequence ID" value="NZ_AP017315.1"/>
</dbReference>
<dbReference type="InterPro" id="IPR008146">
    <property type="entry name" value="Gln_synth_cat_dom"/>
</dbReference>
<dbReference type="SUPFAM" id="SSF55931">
    <property type="entry name" value="Glutamine synthetase/guanido kinase"/>
    <property type="match status" value="1"/>
</dbReference>
<dbReference type="Pfam" id="PF00120">
    <property type="entry name" value="Gln-synt_C"/>
    <property type="match status" value="1"/>
</dbReference>
<evidence type="ECO:0000256" key="4">
    <source>
        <dbReference type="RuleBase" id="RU000384"/>
    </source>
</evidence>
<accession>A0A0U5BB68</accession>
<protein>
    <submittedName>
        <fullName evidence="6">Glutamine synthetase, type I</fullName>
    </submittedName>
</protein>
<dbReference type="EMBL" id="AP017315">
    <property type="protein sequence ID" value="BAU32992.1"/>
    <property type="molecule type" value="Genomic_DNA"/>
</dbReference>
<proteinExistence type="inferred from homology"/>
<name>A0A0U5BB68_9MICO</name>
<sequence length="452" mass="49507">MTHSLANLQSELIAAEIDVLRVIYADIIGTIRSKDLLVSELDKIHHGGPTFCQGVWVTTTQGGVLDGADVLSNGLEDFVTQIVPDSWRALPWEPGVAYVVAGANNPDMTPNELAPRTLLERMVNEYKALGLVPVAGPELEFYIADKNEDGTYRRAINPSGRVYTSGATVDPKGTFLHLLRMLDRLRIGVFAGNHEFSPSQYEINIWHGEALDACDRIWMLKAGVKDVIARLGQAATFSGKPWSDEGGSGFHLHLSLESPTGENLMHDVSASDGLSTMARHMIAGIMEHAPALVAICNPTINSFRRLGPDTLAPYRANWGFDNRSAMLRIPPERGGGTRLEIRLGDGAANAYLMTAALLAAGLDGIRRELEPPPAAVGYAYEDESFPVLPMTLGDALDALRADERLRELMGGPLVDVFEVMKRDEIERFTEAVGPEMPDEVTEWEVKEYFLDL</sequence>
<dbReference type="Proteomes" id="UP000218965">
    <property type="component" value="Chromosome"/>
</dbReference>
<evidence type="ECO:0000256" key="1">
    <source>
        <dbReference type="ARBA" id="ARBA00009897"/>
    </source>
</evidence>
<dbReference type="PANTHER" id="PTHR43785:SF12">
    <property type="entry name" value="TYPE-1 GLUTAMINE SYNTHETASE 2"/>
    <property type="match status" value="1"/>
</dbReference>
<comment type="similarity">
    <text evidence="1 3 4">Belongs to the glutamine synthetase family.</text>
</comment>
<feature type="domain" description="GS catalytic" evidence="5">
    <location>
        <begin position="115"/>
        <end position="452"/>
    </location>
</feature>
<evidence type="ECO:0000259" key="5">
    <source>
        <dbReference type="PROSITE" id="PS51987"/>
    </source>
</evidence>
<dbReference type="KEGG" id="malk:MalAC0309_2149"/>
<reference evidence="7" key="1">
    <citation type="submission" date="2015-12" db="EMBL/GenBank/DDBJ databases">
        <authorList>
            <person name="Shamseldin A."/>
            <person name="Moawad H."/>
            <person name="Abd El-Rahim W.M."/>
            <person name="Sadowsky M.J."/>
        </authorList>
    </citation>
    <scope>NUCLEOTIDE SEQUENCE [LARGE SCALE GENOMIC DNA]</scope>
    <source>
        <strain evidence="7">JAM AC0309</strain>
    </source>
</reference>
<evidence type="ECO:0000256" key="3">
    <source>
        <dbReference type="PROSITE-ProRule" id="PRU01331"/>
    </source>
</evidence>
<organism evidence="6 7">
    <name type="scientific">Microcella alkaliphila</name>
    <dbReference type="NCBI Taxonomy" id="279828"/>
    <lineage>
        <taxon>Bacteria</taxon>
        <taxon>Bacillati</taxon>
        <taxon>Actinomycetota</taxon>
        <taxon>Actinomycetes</taxon>
        <taxon>Micrococcales</taxon>
        <taxon>Microbacteriaceae</taxon>
        <taxon>Microcella</taxon>
    </lineage>
</organism>
<reference evidence="6 7" key="2">
    <citation type="submission" date="2016-01" db="EMBL/GenBank/DDBJ databases">
        <title>Microcella alkaliphila JAM AC0309 whole genome shotgun sequence.</title>
        <authorList>
            <person name="Kurata A."/>
            <person name="Hirose Y."/>
            <person name="Kishimoto N."/>
            <person name="Kobayashi T."/>
        </authorList>
    </citation>
    <scope>NUCLEOTIDE SEQUENCE [LARGE SCALE GENOMIC DNA]</scope>
    <source>
        <strain evidence="6 7">JAM AC0309</strain>
    </source>
</reference>
<evidence type="ECO:0000313" key="6">
    <source>
        <dbReference type="EMBL" id="BAU32992.1"/>
    </source>
</evidence>
<dbReference type="Gene3D" id="3.30.590.10">
    <property type="entry name" value="Glutamine synthetase/guanido kinase, catalytic domain"/>
    <property type="match status" value="1"/>
</dbReference>
<dbReference type="AlphaFoldDB" id="A0A0U5BB68"/>
<keyword evidence="2" id="KW-0436">Ligase</keyword>
<evidence type="ECO:0000313" key="7">
    <source>
        <dbReference type="Proteomes" id="UP000218965"/>
    </source>
</evidence>
<dbReference type="GO" id="GO:0004356">
    <property type="term" value="F:glutamine synthetase activity"/>
    <property type="evidence" value="ECO:0007669"/>
    <property type="project" value="InterPro"/>
</dbReference>
<dbReference type="GO" id="GO:0006542">
    <property type="term" value="P:glutamine biosynthetic process"/>
    <property type="evidence" value="ECO:0007669"/>
    <property type="project" value="InterPro"/>
</dbReference>
<dbReference type="InterPro" id="IPR036651">
    <property type="entry name" value="Gln_synt_N_sf"/>
</dbReference>
<gene>
    <name evidence="6" type="ORF">MalAC0309_2149</name>
</gene>
<dbReference type="OrthoDB" id="9807095at2"/>
<dbReference type="SMART" id="SM01230">
    <property type="entry name" value="Gln-synt_C"/>
    <property type="match status" value="1"/>
</dbReference>
<dbReference type="InterPro" id="IPR014746">
    <property type="entry name" value="Gln_synth/guanido_kin_cat_dom"/>
</dbReference>